<dbReference type="InterPro" id="IPR006059">
    <property type="entry name" value="SBP"/>
</dbReference>
<dbReference type="PROSITE" id="PS51257">
    <property type="entry name" value="PROKAR_LIPOPROTEIN"/>
    <property type="match status" value="1"/>
</dbReference>
<organism evidence="2 3">
    <name type="scientific">Microbacterium awajiense</name>
    <dbReference type="NCBI Taxonomy" id="415214"/>
    <lineage>
        <taxon>Bacteria</taxon>
        <taxon>Bacillati</taxon>
        <taxon>Actinomycetota</taxon>
        <taxon>Actinomycetes</taxon>
        <taxon>Micrococcales</taxon>
        <taxon>Microbacteriaceae</taxon>
        <taxon>Microbacterium</taxon>
    </lineage>
</organism>
<dbReference type="Gene3D" id="3.40.190.10">
    <property type="entry name" value="Periplasmic binding protein-like II"/>
    <property type="match status" value="2"/>
</dbReference>
<reference evidence="3" key="1">
    <citation type="journal article" date="2019" name="Int. J. Syst. Evol. Microbiol.">
        <title>The Global Catalogue of Microorganisms (GCM) 10K type strain sequencing project: providing services to taxonomists for standard genome sequencing and annotation.</title>
        <authorList>
            <consortium name="The Broad Institute Genomics Platform"/>
            <consortium name="The Broad Institute Genome Sequencing Center for Infectious Disease"/>
            <person name="Wu L."/>
            <person name="Ma J."/>
        </authorList>
    </citation>
    <scope>NUCLEOTIDE SEQUENCE [LARGE SCALE GENOMIC DNA]</scope>
    <source>
        <strain evidence="3">JCM 16544</strain>
    </source>
</reference>
<dbReference type="EMBL" id="BAAAYU010000005">
    <property type="protein sequence ID" value="GAA3639414.1"/>
    <property type="molecule type" value="Genomic_DNA"/>
</dbReference>
<protein>
    <submittedName>
        <fullName evidence="2">Extracellular solute-binding protein</fullName>
    </submittedName>
</protein>
<feature type="chain" id="PRO_5046570818" evidence="1">
    <location>
        <begin position="24"/>
        <end position="431"/>
    </location>
</feature>
<dbReference type="Proteomes" id="UP001501697">
    <property type="component" value="Unassembled WGS sequence"/>
</dbReference>
<accession>A0ABP7ASG9</accession>
<evidence type="ECO:0000256" key="1">
    <source>
        <dbReference type="SAM" id="SignalP"/>
    </source>
</evidence>
<dbReference type="SUPFAM" id="SSF53850">
    <property type="entry name" value="Periplasmic binding protein-like II"/>
    <property type="match status" value="1"/>
</dbReference>
<evidence type="ECO:0000313" key="3">
    <source>
        <dbReference type="Proteomes" id="UP001501697"/>
    </source>
</evidence>
<feature type="signal peptide" evidence="1">
    <location>
        <begin position="1"/>
        <end position="23"/>
    </location>
</feature>
<proteinExistence type="predicted"/>
<keyword evidence="1" id="KW-0732">Signal</keyword>
<keyword evidence="3" id="KW-1185">Reference proteome</keyword>
<dbReference type="PANTHER" id="PTHR43649">
    <property type="entry name" value="ARABINOSE-BINDING PROTEIN-RELATED"/>
    <property type="match status" value="1"/>
</dbReference>
<dbReference type="InterPro" id="IPR050490">
    <property type="entry name" value="Bact_solute-bd_prot1"/>
</dbReference>
<evidence type="ECO:0000313" key="2">
    <source>
        <dbReference type="EMBL" id="GAA3639414.1"/>
    </source>
</evidence>
<comment type="caution">
    <text evidence="2">The sequence shown here is derived from an EMBL/GenBank/DDBJ whole genome shotgun (WGS) entry which is preliminary data.</text>
</comment>
<sequence>MRRRVGAIALTTAAVLVGTTACSGGTTGGDSDKPEGDGTVTVFHRWTESHKDAVENTLERCNAELPDIEIEISSVPPGDYEVQLPVTLSSASPPDIYALWPGGRPLFQAENGVIAPITDFYNETVAPRYVEGVNLGATEVDGEVYVMPFNVQPNEFYYRTDVFEELGLSAPTTWDEFVDVTEKIAASGVTPIILGSSLGWEPLLWFDYLVMRTAGPEFRARLMQGEESYLDPKVVEAMDLWADLLEAGAFNDNITSISWDEMTPAMADGRAAMMLMGPWAVDALTNSGLVPGQDFEAFPFPEIDPSAGPSAEGAMEGWATSGARDNAEDVYAVLDCFSSTAQATEYVQEFPVLSPNREVTLDVFSDEVRPFAEGWKALTEEGSFQQNLELATSPQVTDVAKREFARFLANPDEAQRVLEALEQASQQAFGS</sequence>
<dbReference type="Pfam" id="PF01547">
    <property type="entry name" value="SBP_bac_1"/>
    <property type="match status" value="1"/>
</dbReference>
<name>A0ABP7ASG9_9MICO</name>
<dbReference type="RefSeq" id="WP_344738808.1">
    <property type="nucleotide sequence ID" value="NZ_BAAAYU010000005.1"/>
</dbReference>
<gene>
    <name evidence="2" type="ORF">GCM10022200_23630</name>
</gene>